<evidence type="ECO:0000256" key="11">
    <source>
        <dbReference type="ARBA" id="ARBA00022692"/>
    </source>
</evidence>
<dbReference type="Gene3D" id="3.80.10.10">
    <property type="entry name" value="Ribonuclease Inhibitor"/>
    <property type="match status" value="2"/>
</dbReference>
<dbReference type="SMART" id="SM00369">
    <property type="entry name" value="LRR_TYP"/>
    <property type="match status" value="4"/>
</dbReference>
<dbReference type="GO" id="GO:0005524">
    <property type="term" value="F:ATP binding"/>
    <property type="evidence" value="ECO:0007669"/>
    <property type="project" value="UniProtKB-UniRule"/>
</dbReference>
<dbReference type="PROSITE" id="PS00107">
    <property type="entry name" value="PROTEIN_KINASE_ATP"/>
    <property type="match status" value="1"/>
</dbReference>
<evidence type="ECO:0000256" key="18">
    <source>
        <dbReference type="ARBA" id="ARBA00022989"/>
    </source>
</evidence>
<evidence type="ECO:0000256" key="22">
    <source>
        <dbReference type="ARBA" id="ARBA00023180"/>
    </source>
</evidence>
<keyword evidence="6" id="KW-0964">Secreted</keyword>
<keyword evidence="21" id="KW-0675">Receptor</keyword>
<dbReference type="InterPro" id="IPR051420">
    <property type="entry name" value="Ser_Thr_Kinases_DiverseReg"/>
</dbReference>
<keyword evidence="12" id="KW-0732">Signal</keyword>
<dbReference type="PANTHER" id="PTHR48005">
    <property type="entry name" value="LEUCINE RICH REPEAT KINASE 2"/>
    <property type="match status" value="1"/>
</dbReference>
<dbReference type="FunFam" id="3.30.200.20:FF:000309">
    <property type="entry name" value="Leucine-rich repeat receptor protein kinase MSP1"/>
    <property type="match status" value="1"/>
</dbReference>
<keyword evidence="14 26" id="KW-0547">Nucleotide-binding</keyword>
<dbReference type="PROSITE" id="PS51450">
    <property type="entry name" value="LRR"/>
    <property type="match status" value="1"/>
</dbReference>
<sequence length="891" mass="99581">MANLVEERDLVAMITKGVQCMHIGMITELNMATYEKSHEWWLDSGATVHVCNDHNQFKIYEEVNNQEVLMGNDNSAKVCGQETVELNFTLRKKLNLVNVLHVPDIRKKLVFASLLCKRGFKIVMESDKIILLKNDMMEASNSTSMNEEKQALVQSGWWNDYLNISNHCLWGGIKCNEVGSVIGIYSGDLNIHYPLSEEMKQIKKLNVTSFPNIVILSLSGMGLMGSIPPEITTLTKLEFLYLSDNYLQGPIPLHLGNMTSLKILSLYNNSLTGSIPCTLSRLMNLTYLYLDLNQLEGLIPIGLGYLTQLQEIYLSHNSFTGLIPHTLGLLKNLTHLFLDSNQIEGPIPIGVGNLTSLQYLNLSSNSLSGSIPSQISKAFSLSYLDLSHNHLTGSIPSPILNCPLDATVDLSCNLLNGSITSQIGCVTNLNLSHNFFSGQVPSVFGINSMVDRLDLSYNNLTGKLHKELATLGYINLSYNFFDFSENLDSKSQLPDFCSFSKNALITYDPPNYTACHYVHQTNSQTGTTTSKVKTIIVIFLPITCIILSVLATLYFLKCMNKAKFEGRSTKNGDLFSIWNFDGKIAFEDIIEATEDFHIKYCIGTGAYGSVYRAQLPSGKIVALKKLHQMESQIPSFDKSFRNEVKMLTEIRHKNIVKLHGFCLHNRCMFLVYQYMERGSLFCLLSTDEEAKELNWSERVNIVRGMAHALSYMHHDCNPPIVHRDVTSSNVLLNSQLEPFISDFGTARLLDPDSSNQTLVVGTYGYIAPEFAYTLTITEKCDVYSFGVVALETLMGRHPGEFISSLSNSSTENMLLKDLLDSRLPLPSFQKDAQDIMIVGTLALACLCSKPKFRPSMQQVAKELCSSKLSLPLPFSEISINQLMTQDILSFI</sequence>
<evidence type="ECO:0000256" key="7">
    <source>
        <dbReference type="ARBA" id="ARBA00022527"/>
    </source>
</evidence>
<dbReference type="AlphaFoldDB" id="A0A8B8K0W6"/>
<keyword evidence="22" id="KW-0325">Glycoprotein</keyword>
<keyword evidence="15" id="KW-0418">Kinase</keyword>
<evidence type="ECO:0000256" key="1">
    <source>
        <dbReference type="ARBA" id="ARBA00004170"/>
    </source>
</evidence>
<evidence type="ECO:0000313" key="30">
    <source>
        <dbReference type="RefSeq" id="XP_027337291.1"/>
    </source>
</evidence>
<keyword evidence="8" id="KW-0597">Phosphoprotein</keyword>
<evidence type="ECO:0000256" key="8">
    <source>
        <dbReference type="ARBA" id="ARBA00022553"/>
    </source>
</evidence>
<evidence type="ECO:0000256" key="5">
    <source>
        <dbReference type="ARBA" id="ARBA00022512"/>
    </source>
</evidence>
<dbReference type="InterPro" id="IPR001611">
    <property type="entry name" value="Leu-rich_rpt"/>
</dbReference>
<evidence type="ECO:0000256" key="9">
    <source>
        <dbReference type="ARBA" id="ARBA00022614"/>
    </source>
</evidence>
<organism evidence="29 30">
    <name type="scientific">Abrus precatorius</name>
    <name type="common">Indian licorice</name>
    <name type="synonym">Glycine abrus</name>
    <dbReference type="NCBI Taxonomy" id="3816"/>
    <lineage>
        <taxon>Eukaryota</taxon>
        <taxon>Viridiplantae</taxon>
        <taxon>Streptophyta</taxon>
        <taxon>Embryophyta</taxon>
        <taxon>Tracheophyta</taxon>
        <taxon>Spermatophyta</taxon>
        <taxon>Magnoliopsida</taxon>
        <taxon>eudicotyledons</taxon>
        <taxon>Gunneridae</taxon>
        <taxon>Pentapetalae</taxon>
        <taxon>rosids</taxon>
        <taxon>fabids</taxon>
        <taxon>Fabales</taxon>
        <taxon>Fabaceae</taxon>
        <taxon>Papilionoideae</taxon>
        <taxon>50 kb inversion clade</taxon>
        <taxon>NPAAA clade</taxon>
        <taxon>indigoferoid/millettioid clade</taxon>
        <taxon>Abreae</taxon>
        <taxon>Abrus</taxon>
    </lineage>
</organism>
<protein>
    <recommendedName>
        <fullName evidence="4">non-specific serine/threonine protein kinase</fullName>
        <ecNumber evidence="4">2.7.11.1</ecNumber>
    </recommendedName>
</protein>
<evidence type="ECO:0000256" key="17">
    <source>
        <dbReference type="ARBA" id="ARBA00022840"/>
    </source>
</evidence>
<dbReference type="InterPro" id="IPR008266">
    <property type="entry name" value="Tyr_kinase_AS"/>
</dbReference>
<evidence type="ECO:0000256" key="23">
    <source>
        <dbReference type="ARBA" id="ARBA00038043"/>
    </source>
</evidence>
<dbReference type="GO" id="GO:0006952">
    <property type="term" value="P:defense response"/>
    <property type="evidence" value="ECO:0007669"/>
    <property type="project" value="UniProtKB-KW"/>
</dbReference>
<feature type="transmembrane region" description="Helical" evidence="27">
    <location>
        <begin position="535"/>
        <end position="556"/>
    </location>
</feature>
<evidence type="ECO:0000256" key="24">
    <source>
        <dbReference type="ARBA" id="ARBA00047899"/>
    </source>
</evidence>
<comment type="similarity">
    <text evidence="23">Belongs to the polygalacturonase-inhibiting protein family.</text>
</comment>
<feature type="domain" description="Protein kinase" evidence="28">
    <location>
        <begin position="596"/>
        <end position="868"/>
    </location>
</feature>
<dbReference type="SUPFAM" id="SSF52058">
    <property type="entry name" value="L domain-like"/>
    <property type="match status" value="1"/>
</dbReference>
<dbReference type="Pfam" id="PF22936">
    <property type="entry name" value="Pol_BBD"/>
    <property type="match status" value="1"/>
</dbReference>
<keyword evidence="10" id="KW-0808">Transferase</keyword>
<evidence type="ECO:0000256" key="16">
    <source>
        <dbReference type="ARBA" id="ARBA00022821"/>
    </source>
</evidence>
<evidence type="ECO:0000256" key="4">
    <source>
        <dbReference type="ARBA" id="ARBA00012513"/>
    </source>
</evidence>
<dbReference type="InterPro" id="IPR000719">
    <property type="entry name" value="Prot_kinase_dom"/>
</dbReference>
<keyword evidence="16" id="KW-0611">Plant defense</keyword>
<comment type="subcellular location">
    <subcellularLocation>
        <location evidence="1">Membrane</location>
        <topology evidence="1">Peripheral membrane protein</topology>
    </subcellularLocation>
    <subcellularLocation>
        <location evidence="3">Membrane</location>
        <topology evidence="3">Single-pass type I membrane protein</topology>
    </subcellularLocation>
    <subcellularLocation>
        <location evidence="2">Secreted</location>
        <location evidence="2">Cell wall</location>
    </subcellularLocation>
</comment>
<feature type="binding site" evidence="26">
    <location>
        <position position="624"/>
    </location>
    <ligand>
        <name>ATP</name>
        <dbReference type="ChEBI" id="CHEBI:30616"/>
    </ligand>
</feature>
<dbReference type="KEGG" id="aprc:113850991"/>
<dbReference type="Pfam" id="PF00069">
    <property type="entry name" value="Pkinase"/>
    <property type="match status" value="1"/>
</dbReference>
<dbReference type="InterPro" id="IPR054722">
    <property type="entry name" value="PolX-like_BBD"/>
</dbReference>
<dbReference type="GeneID" id="113850991"/>
<dbReference type="OrthoDB" id="676979at2759"/>
<dbReference type="GO" id="GO:0016020">
    <property type="term" value="C:membrane"/>
    <property type="evidence" value="ECO:0007669"/>
    <property type="project" value="UniProtKB-SubCell"/>
</dbReference>
<dbReference type="InterPro" id="IPR017441">
    <property type="entry name" value="Protein_kinase_ATP_BS"/>
</dbReference>
<keyword evidence="18 27" id="KW-1133">Transmembrane helix</keyword>
<evidence type="ECO:0000256" key="2">
    <source>
        <dbReference type="ARBA" id="ARBA00004191"/>
    </source>
</evidence>
<keyword evidence="19 27" id="KW-0472">Membrane</keyword>
<dbReference type="Gene3D" id="1.10.510.10">
    <property type="entry name" value="Transferase(Phosphotransferase) domain 1"/>
    <property type="match status" value="1"/>
</dbReference>
<evidence type="ECO:0000256" key="6">
    <source>
        <dbReference type="ARBA" id="ARBA00022525"/>
    </source>
</evidence>
<keyword evidence="13" id="KW-0677">Repeat</keyword>
<evidence type="ECO:0000256" key="10">
    <source>
        <dbReference type="ARBA" id="ARBA00022679"/>
    </source>
</evidence>
<evidence type="ECO:0000256" key="25">
    <source>
        <dbReference type="ARBA" id="ARBA00048679"/>
    </source>
</evidence>
<keyword evidence="5" id="KW-0134">Cell wall</keyword>
<comment type="catalytic activity">
    <reaction evidence="24">
        <text>L-threonyl-[protein] + ATP = O-phospho-L-threonyl-[protein] + ADP + H(+)</text>
        <dbReference type="Rhea" id="RHEA:46608"/>
        <dbReference type="Rhea" id="RHEA-COMP:11060"/>
        <dbReference type="Rhea" id="RHEA-COMP:11605"/>
        <dbReference type="ChEBI" id="CHEBI:15378"/>
        <dbReference type="ChEBI" id="CHEBI:30013"/>
        <dbReference type="ChEBI" id="CHEBI:30616"/>
        <dbReference type="ChEBI" id="CHEBI:61977"/>
        <dbReference type="ChEBI" id="CHEBI:456216"/>
        <dbReference type="EC" id="2.7.11.1"/>
    </reaction>
</comment>
<keyword evidence="29" id="KW-1185">Reference proteome</keyword>
<keyword evidence="9" id="KW-0433">Leucine-rich repeat</keyword>
<gene>
    <name evidence="30" type="primary">LOC113850991</name>
</gene>
<keyword evidence="20" id="KW-1015">Disulfide bond</keyword>
<name>A0A8B8K0W6_ABRPR</name>
<dbReference type="Pfam" id="PF00560">
    <property type="entry name" value="LRR_1"/>
    <property type="match status" value="6"/>
</dbReference>
<dbReference type="RefSeq" id="XP_027337291.1">
    <property type="nucleotide sequence ID" value="XM_027481490.1"/>
</dbReference>
<accession>A0A8B8K0W6</accession>
<proteinExistence type="inferred from homology"/>
<evidence type="ECO:0000256" key="14">
    <source>
        <dbReference type="ARBA" id="ARBA00022741"/>
    </source>
</evidence>
<dbReference type="FunFam" id="1.10.510.10:FF:000445">
    <property type="entry name" value="MDIS1-interacting receptor like kinase 2"/>
    <property type="match status" value="1"/>
</dbReference>
<evidence type="ECO:0000256" key="13">
    <source>
        <dbReference type="ARBA" id="ARBA00022737"/>
    </source>
</evidence>
<dbReference type="GO" id="GO:0004674">
    <property type="term" value="F:protein serine/threonine kinase activity"/>
    <property type="evidence" value="ECO:0007669"/>
    <property type="project" value="UniProtKB-KW"/>
</dbReference>
<dbReference type="InterPro" id="IPR011009">
    <property type="entry name" value="Kinase-like_dom_sf"/>
</dbReference>
<comment type="catalytic activity">
    <reaction evidence="25">
        <text>L-seryl-[protein] + ATP = O-phospho-L-seryl-[protein] + ADP + H(+)</text>
        <dbReference type="Rhea" id="RHEA:17989"/>
        <dbReference type="Rhea" id="RHEA-COMP:9863"/>
        <dbReference type="Rhea" id="RHEA-COMP:11604"/>
        <dbReference type="ChEBI" id="CHEBI:15378"/>
        <dbReference type="ChEBI" id="CHEBI:29999"/>
        <dbReference type="ChEBI" id="CHEBI:30616"/>
        <dbReference type="ChEBI" id="CHEBI:83421"/>
        <dbReference type="ChEBI" id="CHEBI:456216"/>
        <dbReference type="EC" id="2.7.11.1"/>
    </reaction>
</comment>
<evidence type="ECO:0000256" key="3">
    <source>
        <dbReference type="ARBA" id="ARBA00004479"/>
    </source>
</evidence>
<dbReference type="PANTHER" id="PTHR48005:SF16">
    <property type="entry name" value="MDIS1-INTERACTING RECEPTOR LIKE KINASE 2-LIKE ISOFORM X1"/>
    <property type="match status" value="1"/>
</dbReference>
<evidence type="ECO:0000256" key="27">
    <source>
        <dbReference type="SAM" id="Phobius"/>
    </source>
</evidence>
<dbReference type="PROSITE" id="PS00109">
    <property type="entry name" value="PROTEIN_KINASE_TYR"/>
    <property type="match status" value="1"/>
</dbReference>
<evidence type="ECO:0000256" key="21">
    <source>
        <dbReference type="ARBA" id="ARBA00023170"/>
    </source>
</evidence>
<reference evidence="29" key="1">
    <citation type="journal article" date="2019" name="Toxins">
        <title>Detection of Abrin-Like and Prepropulchellin-Like Toxin Genes and Transcripts Using Whole Genome Sequencing and Full-Length Transcript Sequencing of Abrus precatorius.</title>
        <authorList>
            <person name="Hovde B.T."/>
            <person name="Daligault H.E."/>
            <person name="Hanschen E.R."/>
            <person name="Kunde Y.A."/>
            <person name="Johnson M.B."/>
            <person name="Starkenburg S.R."/>
            <person name="Johnson S.L."/>
        </authorList>
    </citation>
    <scope>NUCLEOTIDE SEQUENCE [LARGE SCALE GENOMIC DNA]</scope>
</reference>
<reference evidence="30" key="2">
    <citation type="submission" date="2025-08" db="UniProtKB">
        <authorList>
            <consortium name="RefSeq"/>
        </authorList>
    </citation>
    <scope>IDENTIFICATION</scope>
    <source>
        <tissue evidence="30">Young leaves</tissue>
    </source>
</reference>
<keyword evidence="17 26" id="KW-0067">ATP-binding</keyword>
<evidence type="ECO:0000256" key="26">
    <source>
        <dbReference type="PROSITE-ProRule" id="PRU10141"/>
    </source>
</evidence>
<evidence type="ECO:0000259" key="28">
    <source>
        <dbReference type="PROSITE" id="PS50011"/>
    </source>
</evidence>
<dbReference type="SUPFAM" id="SSF56112">
    <property type="entry name" value="Protein kinase-like (PK-like)"/>
    <property type="match status" value="1"/>
</dbReference>
<dbReference type="Proteomes" id="UP000694853">
    <property type="component" value="Unplaced"/>
</dbReference>
<dbReference type="FunFam" id="3.80.10.10:FF:000221">
    <property type="entry name" value="Leucine-rich repeat receptor-like protein kinase PXL1"/>
    <property type="match status" value="1"/>
</dbReference>
<dbReference type="InterPro" id="IPR003591">
    <property type="entry name" value="Leu-rich_rpt_typical-subtyp"/>
</dbReference>
<dbReference type="FunFam" id="3.80.10.10:FF:000400">
    <property type="entry name" value="Nuclear pore complex protein NUP107"/>
    <property type="match status" value="1"/>
</dbReference>
<dbReference type="InterPro" id="IPR032675">
    <property type="entry name" value="LRR_dom_sf"/>
</dbReference>
<dbReference type="PROSITE" id="PS50011">
    <property type="entry name" value="PROTEIN_KINASE_DOM"/>
    <property type="match status" value="1"/>
</dbReference>
<keyword evidence="7" id="KW-0723">Serine/threonine-protein kinase</keyword>
<keyword evidence="11 27" id="KW-0812">Transmembrane</keyword>
<evidence type="ECO:0000256" key="19">
    <source>
        <dbReference type="ARBA" id="ARBA00023136"/>
    </source>
</evidence>
<dbReference type="EC" id="2.7.11.1" evidence="4"/>
<evidence type="ECO:0000313" key="29">
    <source>
        <dbReference type="Proteomes" id="UP000694853"/>
    </source>
</evidence>
<dbReference type="Gene3D" id="3.30.200.20">
    <property type="entry name" value="Phosphorylase Kinase, domain 1"/>
    <property type="match status" value="1"/>
</dbReference>
<evidence type="ECO:0000256" key="15">
    <source>
        <dbReference type="ARBA" id="ARBA00022777"/>
    </source>
</evidence>
<evidence type="ECO:0000256" key="20">
    <source>
        <dbReference type="ARBA" id="ARBA00023157"/>
    </source>
</evidence>
<evidence type="ECO:0000256" key="12">
    <source>
        <dbReference type="ARBA" id="ARBA00022729"/>
    </source>
</evidence>